<dbReference type="OrthoDB" id="10052789at2759"/>
<feature type="compositionally biased region" description="Low complexity" evidence="1">
    <location>
        <begin position="131"/>
        <end position="147"/>
    </location>
</feature>
<sequence length="190" mass="19447">MASPKHHVSCSAVASDESSVVQVLDSNEPLVASSSSGPLCSVVPSVESSVVQVLDSDEPLVASSSSGPLCSVVPSVESSVVQVLDSDEPLVASSSAGPPCLQVLDSSEPLVPMTVPSEPVAGSSRATNHGTVSVLSPASPTSSESSVGDAEPRASGSSGRRFHYYSEEIRLVHCVFYIATYVNLTEKSGK</sequence>
<protein>
    <submittedName>
        <fullName evidence="2">Uncharacterized protein</fullName>
    </submittedName>
</protein>
<feature type="region of interest" description="Disordered" evidence="1">
    <location>
        <begin position="112"/>
        <end position="159"/>
    </location>
</feature>
<proteinExistence type="predicted"/>
<keyword evidence="3" id="KW-1185">Reference proteome</keyword>
<organism evidence="2 3">
    <name type="scientific">Arctia plantaginis</name>
    <name type="common">Wood tiger moth</name>
    <name type="synonym">Phalaena plantaginis</name>
    <dbReference type="NCBI Taxonomy" id="874455"/>
    <lineage>
        <taxon>Eukaryota</taxon>
        <taxon>Metazoa</taxon>
        <taxon>Ecdysozoa</taxon>
        <taxon>Arthropoda</taxon>
        <taxon>Hexapoda</taxon>
        <taxon>Insecta</taxon>
        <taxon>Pterygota</taxon>
        <taxon>Neoptera</taxon>
        <taxon>Endopterygota</taxon>
        <taxon>Lepidoptera</taxon>
        <taxon>Glossata</taxon>
        <taxon>Ditrysia</taxon>
        <taxon>Noctuoidea</taxon>
        <taxon>Erebidae</taxon>
        <taxon>Arctiinae</taxon>
        <taxon>Arctia</taxon>
    </lineage>
</organism>
<evidence type="ECO:0000256" key="1">
    <source>
        <dbReference type="SAM" id="MobiDB-lite"/>
    </source>
</evidence>
<dbReference type="Proteomes" id="UP000494106">
    <property type="component" value="Unassembled WGS sequence"/>
</dbReference>
<gene>
    <name evidence="2" type="ORF">APLA_LOCUS483</name>
</gene>
<evidence type="ECO:0000313" key="2">
    <source>
        <dbReference type="EMBL" id="CAB3221175.1"/>
    </source>
</evidence>
<evidence type="ECO:0000313" key="3">
    <source>
        <dbReference type="Proteomes" id="UP000494106"/>
    </source>
</evidence>
<reference evidence="2 3" key="1">
    <citation type="submission" date="2020-04" db="EMBL/GenBank/DDBJ databases">
        <authorList>
            <person name="Wallbank WR R."/>
            <person name="Pardo Diaz C."/>
            <person name="Kozak K."/>
            <person name="Martin S."/>
            <person name="Jiggins C."/>
            <person name="Moest M."/>
            <person name="Warren A I."/>
            <person name="Byers J.R.P. K."/>
            <person name="Montejo-Kovacevich G."/>
            <person name="Yen C E."/>
        </authorList>
    </citation>
    <scope>NUCLEOTIDE SEQUENCE [LARGE SCALE GENOMIC DNA]</scope>
</reference>
<dbReference type="EMBL" id="CADEBC010000061">
    <property type="protein sequence ID" value="CAB3221175.1"/>
    <property type="molecule type" value="Genomic_DNA"/>
</dbReference>
<accession>A0A8S0YPI8</accession>
<dbReference type="AlphaFoldDB" id="A0A8S0YPI8"/>
<comment type="caution">
    <text evidence="2">The sequence shown here is derived from an EMBL/GenBank/DDBJ whole genome shotgun (WGS) entry which is preliminary data.</text>
</comment>
<name>A0A8S0YPI8_ARCPL</name>